<dbReference type="Proteomes" id="UP001280121">
    <property type="component" value="Unassembled WGS sequence"/>
</dbReference>
<evidence type="ECO:0000256" key="1">
    <source>
        <dbReference type="SAM" id="SignalP"/>
    </source>
</evidence>
<dbReference type="GO" id="GO:0045490">
    <property type="term" value="P:pectin catabolic process"/>
    <property type="evidence" value="ECO:0007669"/>
    <property type="project" value="TreeGrafter"/>
</dbReference>
<feature type="chain" id="PRO_5042209958" description="Pectinesterase" evidence="1">
    <location>
        <begin position="29"/>
        <end position="130"/>
    </location>
</feature>
<dbReference type="InterPro" id="IPR012334">
    <property type="entry name" value="Pectin_lyas_fold"/>
</dbReference>
<evidence type="ECO:0000313" key="2">
    <source>
        <dbReference type="EMBL" id="KAK2662079.1"/>
    </source>
</evidence>
<dbReference type="SUPFAM" id="SSF51126">
    <property type="entry name" value="Pectin lyase-like"/>
    <property type="match status" value="1"/>
</dbReference>
<evidence type="ECO:0008006" key="4">
    <source>
        <dbReference type="Google" id="ProtNLM"/>
    </source>
</evidence>
<dbReference type="Gene3D" id="2.160.20.10">
    <property type="entry name" value="Single-stranded right-handed beta-helix, Pectin lyase-like"/>
    <property type="match status" value="2"/>
</dbReference>
<organism evidence="2 3">
    <name type="scientific">Dipteronia dyeriana</name>
    <dbReference type="NCBI Taxonomy" id="168575"/>
    <lineage>
        <taxon>Eukaryota</taxon>
        <taxon>Viridiplantae</taxon>
        <taxon>Streptophyta</taxon>
        <taxon>Embryophyta</taxon>
        <taxon>Tracheophyta</taxon>
        <taxon>Spermatophyta</taxon>
        <taxon>Magnoliopsida</taxon>
        <taxon>eudicotyledons</taxon>
        <taxon>Gunneridae</taxon>
        <taxon>Pentapetalae</taxon>
        <taxon>rosids</taxon>
        <taxon>malvids</taxon>
        <taxon>Sapindales</taxon>
        <taxon>Sapindaceae</taxon>
        <taxon>Hippocastanoideae</taxon>
        <taxon>Acereae</taxon>
        <taxon>Dipteronia</taxon>
    </lineage>
</organism>
<keyword evidence="1" id="KW-0732">Signal</keyword>
<dbReference type="EMBL" id="JANJYI010000001">
    <property type="protein sequence ID" value="KAK2662079.1"/>
    <property type="molecule type" value="Genomic_DNA"/>
</dbReference>
<proteinExistence type="predicted"/>
<dbReference type="AlphaFoldDB" id="A0AAE0CST5"/>
<dbReference type="GO" id="GO:0030599">
    <property type="term" value="F:pectinesterase activity"/>
    <property type="evidence" value="ECO:0007669"/>
    <property type="project" value="TreeGrafter"/>
</dbReference>
<name>A0AAE0CST5_9ROSI</name>
<accession>A0AAE0CST5</accession>
<evidence type="ECO:0000313" key="3">
    <source>
        <dbReference type="Proteomes" id="UP001280121"/>
    </source>
</evidence>
<reference evidence="2" key="1">
    <citation type="journal article" date="2023" name="Plant J.">
        <title>Genome sequences and population genomics provide insights into the demographic history, inbreeding, and mutation load of two 'living fossil' tree species of Dipteronia.</title>
        <authorList>
            <person name="Feng Y."/>
            <person name="Comes H.P."/>
            <person name="Chen J."/>
            <person name="Zhu S."/>
            <person name="Lu R."/>
            <person name="Zhang X."/>
            <person name="Li P."/>
            <person name="Qiu J."/>
            <person name="Olsen K.M."/>
            <person name="Qiu Y."/>
        </authorList>
    </citation>
    <scope>NUCLEOTIDE SEQUENCE</scope>
    <source>
        <strain evidence="2">KIB01</strain>
    </source>
</reference>
<protein>
    <recommendedName>
        <fullName evidence="4">Pectinesterase</fullName>
    </recommendedName>
</protein>
<dbReference type="InterPro" id="IPR011050">
    <property type="entry name" value="Pectin_lyase_fold/virulence"/>
</dbReference>
<dbReference type="PANTHER" id="PTHR31321:SF87">
    <property type="entry name" value="PECTINESTERASE 63-RELATED"/>
    <property type="match status" value="1"/>
</dbReference>
<comment type="caution">
    <text evidence="2">The sequence shown here is derived from an EMBL/GenBank/DDBJ whole genome shotgun (WGS) entry which is preliminary data.</text>
</comment>
<keyword evidence="3" id="KW-1185">Reference proteome</keyword>
<dbReference type="PANTHER" id="PTHR31321">
    <property type="entry name" value="ACYL-COA THIOESTER HYDROLASE YBHC-RELATED"/>
    <property type="match status" value="1"/>
</dbReference>
<feature type="signal peptide" evidence="1">
    <location>
        <begin position="1"/>
        <end position="28"/>
    </location>
</feature>
<sequence>MSGKGSTPRAIHLAILLAIFLTGHVVVSDDTIPIPADPSANSAPRPDGIRKGAQALALRISGTKAAFYKCKMLGFQDTTICFAEYKCYGPGANSAGRAKFSKKLTDAQVRPYLTLGYIQGSKWLLPPPRL</sequence>
<gene>
    <name evidence="2" type="ORF">Ddye_000653</name>
</gene>